<evidence type="ECO:0000313" key="3">
    <source>
        <dbReference type="EMBL" id="KHQ53248.1"/>
    </source>
</evidence>
<dbReference type="AlphaFoldDB" id="A0A0B3S2R4"/>
<evidence type="ECO:0000256" key="2">
    <source>
        <dbReference type="SAM" id="Phobius"/>
    </source>
</evidence>
<evidence type="ECO:0000313" key="4">
    <source>
        <dbReference type="Proteomes" id="UP000030960"/>
    </source>
</evidence>
<evidence type="ECO:0000256" key="1">
    <source>
        <dbReference type="SAM" id="MobiDB-lite"/>
    </source>
</evidence>
<organism evidence="3 4">
    <name type="scientific">Mameliella alba</name>
    <dbReference type="NCBI Taxonomy" id="561184"/>
    <lineage>
        <taxon>Bacteria</taxon>
        <taxon>Pseudomonadati</taxon>
        <taxon>Pseudomonadota</taxon>
        <taxon>Alphaproteobacteria</taxon>
        <taxon>Rhodobacterales</taxon>
        <taxon>Roseobacteraceae</taxon>
        <taxon>Mameliella</taxon>
    </lineage>
</organism>
<keyword evidence="2" id="KW-0812">Transmembrane</keyword>
<protein>
    <submittedName>
        <fullName evidence="3">Uncharacterized protein</fullName>
    </submittedName>
</protein>
<keyword evidence="2" id="KW-0472">Membrane</keyword>
<feature type="region of interest" description="Disordered" evidence="1">
    <location>
        <begin position="1"/>
        <end position="67"/>
    </location>
</feature>
<dbReference type="Proteomes" id="UP000030960">
    <property type="component" value="Unassembled WGS sequence"/>
</dbReference>
<accession>A0A0B3S2R4</accession>
<keyword evidence="4" id="KW-1185">Reference proteome</keyword>
<dbReference type="EMBL" id="JSUQ01000008">
    <property type="protein sequence ID" value="KHQ53248.1"/>
    <property type="molecule type" value="Genomic_DNA"/>
</dbReference>
<name>A0A0B3S2R4_9RHOB</name>
<proteinExistence type="predicted"/>
<sequence length="249" mass="27555">MTERPHDKAAQGYHSGRPTVGAGGMPDPHSMAGVHAREQQERAQRMRQAQANAQPGTPGPGAQSAVPSDATIGAYFLRRAQGAKATVAETVRLAQRRVKLDQAVRDGLGPHHPANGAFGAFNTEMRASRGYDRYIRQRFAKELGSETIVFFRSPDSPNSIDELTSTLQNEPDRLKDLDWAMDRLKAIPPDRHLENLKAVSLADYEAHGLRQRRDKLRGQVKLLAWLCVFLAAVTAVTLLLYFHNLKDVT</sequence>
<keyword evidence="2" id="KW-1133">Transmembrane helix</keyword>
<dbReference type="STRING" id="561184.SAMN05216376_11459"/>
<reference evidence="3 4" key="1">
    <citation type="submission" date="2014-10" db="EMBL/GenBank/DDBJ databases">
        <title>Genome sequence of Ponticoccus sp. strain UMTAT08 isolated from clonal culture of toxic dinoflagellate Alexandrium tamiyavanichii.</title>
        <authorList>
            <person name="Gan H.Y."/>
            <person name="Muhd D.-D."/>
            <person name="Mohd Noor M.E."/>
            <person name="Yeong Y.S."/>
            <person name="Usup G."/>
        </authorList>
    </citation>
    <scope>NUCLEOTIDE SEQUENCE [LARGE SCALE GENOMIC DNA]</scope>
    <source>
        <strain evidence="3 4">UMTAT08</strain>
    </source>
</reference>
<comment type="caution">
    <text evidence="3">The sequence shown here is derived from an EMBL/GenBank/DDBJ whole genome shotgun (WGS) entry which is preliminary data.</text>
</comment>
<feature type="compositionally biased region" description="Basic and acidic residues" evidence="1">
    <location>
        <begin position="35"/>
        <end position="44"/>
    </location>
</feature>
<feature type="transmembrane region" description="Helical" evidence="2">
    <location>
        <begin position="222"/>
        <end position="242"/>
    </location>
</feature>
<gene>
    <name evidence="3" type="ORF">OA50_02275</name>
</gene>
<dbReference type="RefSeq" id="WP_043141096.1">
    <property type="nucleotide sequence ID" value="NZ_JSUQ01000008.1"/>
</dbReference>